<protein>
    <submittedName>
        <fullName evidence="2">Alpha/beta hydrolase</fullName>
    </submittedName>
</protein>
<accession>A0A386ZHB2</accession>
<proteinExistence type="predicted"/>
<organism evidence="2 3">
    <name type="scientific">Nocardia yunnanensis</name>
    <dbReference type="NCBI Taxonomy" id="2382165"/>
    <lineage>
        <taxon>Bacteria</taxon>
        <taxon>Bacillati</taxon>
        <taxon>Actinomycetota</taxon>
        <taxon>Actinomycetes</taxon>
        <taxon>Mycobacteriales</taxon>
        <taxon>Nocardiaceae</taxon>
        <taxon>Nocardia</taxon>
    </lineage>
</organism>
<dbReference type="Proteomes" id="UP000267164">
    <property type="component" value="Chromosome"/>
</dbReference>
<sequence>MMSDLLPIVFVHGIRLSGAAWTVVAEHMGRRPILAIDLPGHGQRRDERFTLPAAAETVLEAVDQLGGRALVVGHSLGGYVSIAAAARAPERVAGLVVAGSTAVPNRVLMSPFSLMHRILSAQPDGGERVSGRIFDASLPESVARAVKNGGIATEAIPDVVRALAKFHVLSGLSAYPGPVWLVNGAHDHLRLHERRFAEACSHGRLLVVPRAGHYLPLARPEDFSRMVLDAAAAAASPALAG</sequence>
<dbReference type="PANTHER" id="PTHR43798">
    <property type="entry name" value="MONOACYLGLYCEROL LIPASE"/>
    <property type="match status" value="1"/>
</dbReference>
<dbReference type="InterPro" id="IPR000073">
    <property type="entry name" value="AB_hydrolase_1"/>
</dbReference>
<keyword evidence="2" id="KW-0378">Hydrolase</keyword>
<dbReference type="EMBL" id="CP032568">
    <property type="protein sequence ID" value="AYF76780.1"/>
    <property type="molecule type" value="Genomic_DNA"/>
</dbReference>
<dbReference type="KEGG" id="nyu:D7D52_26530"/>
<dbReference type="GO" id="GO:0016020">
    <property type="term" value="C:membrane"/>
    <property type="evidence" value="ECO:0007669"/>
    <property type="project" value="TreeGrafter"/>
</dbReference>
<dbReference type="InterPro" id="IPR029058">
    <property type="entry name" value="AB_hydrolase_fold"/>
</dbReference>
<evidence type="ECO:0000313" key="2">
    <source>
        <dbReference type="EMBL" id="AYF76780.1"/>
    </source>
</evidence>
<dbReference type="AlphaFoldDB" id="A0A386ZHB2"/>
<dbReference type="SUPFAM" id="SSF53474">
    <property type="entry name" value="alpha/beta-Hydrolases"/>
    <property type="match status" value="1"/>
</dbReference>
<dbReference type="GO" id="GO:0016787">
    <property type="term" value="F:hydrolase activity"/>
    <property type="evidence" value="ECO:0007669"/>
    <property type="project" value="UniProtKB-KW"/>
</dbReference>
<feature type="domain" description="AB hydrolase-1" evidence="1">
    <location>
        <begin position="8"/>
        <end position="224"/>
    </location>
</feature>
<dbReference type="PRINTS" id="PR00111">
    <property type="entry name" value="ABHYDROLASE"/>
</dbReference>
<dbReference type="InterPro" id="IPR050266">
    <property type="entry name" value="AB_hydrolase_sf"/>
</dbReference>
<name>A0A386ZHB2_9NOCA</name>
<dbReference type="Pfam" id="PF12697">
    <property type="entry name" value="Abhydrolase_6"/>
    <property type="match status" value="1"/>
</dbReference>
<evidence type="ECO:0000259" key="1">
    <source>
        <dbReference type="Pfam" id="PF12697"/>
    </source>
</evidence>
<dbReference type="PANTHER" id="PTHR43798:SF33">
    <property type="entry name" value="HYDROLASE, PUTATIVE (AFU_ORTHOLOGUE AFUA_2G14860)-RELATED"/>
    <property type="match status" value="1"/>
</dbReference>
<gene>
    <name evidence="2" type="ORF">D7D52_26530</name>
</gene>
<dbReference type="Gene3D" id="3.40.50.1820">
    <property type="entry name" value="alpha/beta hydrolase"/>
    <property type="match status" value="1"/>
</dbReference>
<dbReference type="OrthoDB" id="5495375at2"/>
<evidence type="ECO:0000313" key="3">
    <source>
        <dbReference type="Proteomes" id="UP000267164"/>
    </source>
</evidence>
<reference evidence="2 3" key="1">
    <citation type="submission" date="2018-09" db="EMBL/GenBank/DDBJ databases">
        <title>Nocardia yunnanensis sp. nov., an actinomycete isolated from a soil sample.</title>
        <authorList>
            <person name="Zhang J."/>
        </authorList>
    </citation>
    <scope>NUCLEOTIDE SEQUENCE [LARGE SCALE GENOMIC DNA]</scope>
    <source>
        <strain evidence="2 3">CFHS0054</strain>
    </source>
</reference>
<keyword evidence="3" id="KW-1185">Reference proteome</keyword>